<proteinExistence type="predicted"/>
<protein>
    <submittedName>
        <fullName evidence="1">Uncharacterized protein</fullName>
    </submittedName>
</protein>
<dbReference type="AlphaFoldDB" id="A0A1E7Y0B1"/>
<comment type="caution">
    <text evidence="1">The sequence shown here is derived from an EMBL/GenBank/DDBJ whole genome shotgun (WGS) entry which is preliminary data.</text>
</comment>
<gene>
    <name evidence="2" type="ORF">AD0028_1064</name>
    <name evidence="1" type="ORF">BBK15_03060</name>
</gene>
<dbReference type="Proteomes" id="UP000175684">
    <property type="component" value="Unassembled WGS sequence"/>
</dbReference>
<evidence type="ECO:0000313" key="2">
    <source>
        <dbReference type="EMBL" id="OSG94643.1"/>
    </source>
</evidence>
<dbReference type="Proteomes" id="UP000193664">
    <property type="component" value="Unassembled WGS sequence"/>
</dbReference>
<dbReference type="EMBL" id="MAXD01000002">
    <property type="protein sequence ID" value="OFA35089.1"/>
    <property type="molecule type" value="Genomic_DNA"/>
</dbReference>
<organism evidence="1 3">
    <name type="scientific">Bifidobacterium adolescentis</name>
    <dbReference type="NCBI Taxonomy" id="1680"/>
    <lineage>
        <taxon>Bacteria</taxon>
        <taxon>Bacillati</taxon>
        <taxon>Actinomycetota</taxon>
        <taxon>Actinomycetes</taxon>
        <taxon>Bifidobacteriales</taxon>
        <taxon>Bifidobacteriaceae</taxon>
        <taxon>Bifidobacterium</taxon>
    </lineage>
</organism>
<sequence length="144" mass="16150">MGYARHVFRRPLCDYPGCGRPLEAAADWYFDMDTMVDAVTGPGGRSIVLLGPDGEKIGMVRADSHVDRNLVLNSDDGEPRFFCPEHLTSRDGKNLGFDPNHKETRPRSDELEVYYDDWAQPLPKPECEAGILEALRTAPVSRDE</sequence>
<dbReference type="EMBL" id="LNKF01000003">
    <property type="protein sequence ID" value="OSG94643.1"/>
    <property type="molecule type" value="Genomic_DNA"/>
</dbReference>
<evidence type="ECO:0000313" key="4">
    <source>
        <dbReference type="Proteomes" id="UP000193664"/>
    </source>
</evidence>
<evidence type="ECO:0000313" key="3">
    <source>
        <dbReference type="Proteomes" id="UP000175684"/>
    </source>
</evidence>
<evidence type="ECO:0000313" key="1">
    <source>
        <dbReference type="EMBL" id="OFA35089.1"/>
    </source>
</evidence>
<accession>A0A1E7Y0B1</accession>
<reference evidence="2 4" key="1">
    <citation type="journal article" date="2016" name="Sci. Rep.">
        <title>Evaluation of genetic diversity among strains of the human gut commensal Bifidobacterium adolescentis.</title>
        <authorList>
            <person name="Duranti S."/>
            <person name="Milani C."/>
            <person name="Lugli G.A."/>
            <person name="Mancabelli L."/>
            <person name="Turroni F."/>
            <person name="Ferrario C."/>
            <person name="Mangifesta M."/>
            <person name="Viappiani A."/>
            <person name="Sanchez B."/>
            <person name="Margolles A."/>
            <person name="van Sinderen D."/>
            <person name="Ventura M."/>
        </authorList>
    </citation>
    <scope>NUCLEOTIDE SEQUENCE [LARGE SCALE GENOMIC DNA]</scope>
    <source>
        <strain evidence="2 4">AD2-8</strain>
    </source>
</reference>
<reference evidence="1 3" key="2">
    <citation type="submission" date="2016-07" db="EMBL/GenBank/DDBJ databases">
        <title>Draft Genome Sequence of Bifidobacterium adolescentis strain Km 4.</title>
        <authorList>
            <person name="Danilenko V.N."/>
        </authorList>
    </citation>
    <scope>NUCLEOTIDE SEQUENCE [LARGE SCALE GENOMIC DNA]</scope>
    <source>
        <strain evidence="1 3">Km 4</strain>
    </source>
</reference>
<dbReference type="RefSeq" id="WP_070122386.1">
    <property type="nucleotide sequence ID" value="NZ_LNKF01000003.1"/>
</dbReference>
<name>A0A1E7Y0B1_BIFAD</name>
<dbReference type="OrthoDB" id="10012440at2"/>